<protein>
    <submittedName>
        <fullName evidence="1">Uncharacterized protein</fullName>
    </submittedName>
</protein>
<evidence type="ECO:0000313" key="1">
    <source>
        <dbReference type="EMBL" id="UPL02954.1"/>
    </source>
</evidence>
<accession>A0ACD3ZNP9</accession>
<dbReference type="Proteomes" id="UP000830768">
    <property type="component" value="Chromosome 12"/>
</dbReference>
<evidence type="ECO:0000313" key="2">
    <source>
        <dbReference type="Proteomes" id="UP000830768"/>
    </source>
</evidence>
<proteinExistence type="predicted"/>
<dbReference type="EMBL" id="CP090040">
    <property type="protein sequence ID" value="UPL02954.1"/>
    <property type="molecule type" value="Genomic_DNA"/>
</dbReference>
<organism evidence="1 2">
    <name type="scientific">Fusarium solani subsp. cucurbitae</name>
    <name type="common">Neocosmosporum cucurbitae</name>
    <dbReference type="NCBI Taxonomy" id="2747967"/>
    <lineage>
        <taxon>Eukaryota</taxon>
        <taxon>Fungi</taxon>
        <taxon>Dikarya</taxon>
        <taxon>Ascomycota</taxon>
        <taxon>Pezizomycotina</taxon>
        <taxon>Sordariomycetes</taxon>
        <taxon>Hypocreomycetidae</taxon>
        <taxon>Hypocreales</taxon>
        <taxon>Nectriaceae</taxon>
        <taxon>Fusarium</taxon>
        <taxon>Fusarium solani species complex</taxon>
    </lineage>
</organism>
<gene>
    <name evidence="1" type="ORF">LCI18_013888</name>
</gene>
<reference evidence="1" key="1">
    <citation type="submission" date="2021-11" db="EMBL/GenBank/DDBJ databases">
        <title>Fusarium solani-melongenae Genome sequencing and assembly.</title>
        <authorList>
            <person name="Xie S."/>
            <person name="Huang L."/>
            <person name="Zhang X."/>
        </authorList>
    </citation>
    <scope>NUCLEOTIDE SEQUENCE</scope>
    <source>
        <strain evidence="1">CRI 24-3</strain>
    </source>
</reference>
<keyword evidence="2" id="KW-1185">Reference proteome</keyword>
<sequence>MWYLDGDSLPDPTSTFIKAWIRQNEDSRHLYDQKTEIMASPPTQSPSKKVKPVPIDVDATPTQNAPVFSELSNTSLGYVPSESGSSMSMSSAASGSSSPRKRELLLRSAKEYPLERRAIKDIDKITALMRDLSSLKNGQVIPHAMKARITEQEGFLDPPLDIWFLPVTSDEIVKAEYIYRRICSIRQNDSVHSPLLEIALDEGDEDVTYENIITQCLIYPELRDPDPFLKDAKVDYGMLIEPPEGSCLYWSIKRFKSINQNNRIAHVKLSDEGNTPIAISIETKNPKSNGELTGPAQLGTWVRAHFRHLESLPRVSTEGLPILPIVFVNGADWRVDFAERRHDRMIIWESIKVGSSDSSHGCYVIIAALRRLAKWCQDEYVPWWERALAGL</sequence>
<name>A0ACD3ZNP9_FUSSC</name>